<organism evidence="5 6">
    <name type="scientific">Malus domestica</name>
    <name type="common">Apple</name>
    <name type="synonym">Pyrus malus</name>
    <dbReference type="NCBI Taxonomy" id="3750"/>
    <lineage>
        <taxon>Eukaryota</taxon>
        <taxon>Viridiplantae</taxon>
        <taxon>Streptophyta</taxon>
        <taxon>Embryophyta</taxon>
        <taxon>Tracheophyta</taxon>
        <taxon>Spermatophyta</taxon>
        <taxon>Magnoliopsida</taxon>
        <taxon>eudicotyledons</taxon>
        <taxon>Gunneridae</taxon>
        <taxon>Pentapetalae</taxon>
        <taxon>rosids</taxon>
        <taxon>fabids</taxon>
        <taxon>Rosales</taxon>
        <taxon>Rosaceae</taxon>
        <taxon>Amygdaloideae</taxon>
        <taxon>Maleae</taxon>
        <taxon>Malus</taxon>
    </lineage>
</organism>
<dbReference type="SUPFAM" id="SSF51197">
    <property type="entry name" value="Clavaminate synthase-like"/>
    <property type="match status" value="4"/>
</dbReference>
<evidence type="ECO:0000256" key="2">
    <source>
        <dbReference type="ARBA" id="ARBA00023004"/>
    </source>
</evidence>
<keyword evidence="3" id="KW-0472">Membrane</keyword>
<keyword evidence="2" id="KW-0408">Iron</keyword>
<dbReference type="InterPro" id="IPR026992">
    <property type="entry name" value="DIOX_N"/>
</dbReference>
<dbReference type="InterPro" id="IPR050231">
    <property type="entry name" value="Iron_ascorbate_oxido_reductase"/>
</dbReference>
<dbReference type="GO" id="GO:0046872">
    <property type="term" value="F:metal ion binding"/>
    <property type="evidence" value="ECO:0007669"/>
    <property type="project" value="UniProtKB-KW"/>
</dbReference>
<dbReference type="InterPro" id="IPR044861">
    <property type="entry name" value="IPNS-like_FE2OG_OXY"/>
</dbReference>
<keyword evidence="3" id="KW-0812">Transmembrane</keyword>
<protein>
    <recommendedName>
        <fullName evidence="4">Fe2OG dioxygenase domain-containing protein</fullName>
    </recommendedName>
</protein>
<evidence type="ECO:0000259" key="4">
    <source>
        <dbReference type="PROSITE" id="PS51471"/>
    </source>
</evidence>
<accession>A0A498JES4</accession>
<evidence type="ECO:0000313" key="5">
    <source>
        <dbReference type="EMBL" id="RXH92313.1"/>
    </source>
</evidence>
<dbReference type="Gene3D" id="2.60.120.330">
    <property type="entry name" value="B-lactam Antibiotic, Isopenicillin N Synthase, Chain"/>
    <property type="match status" value="2"/>
</dbReference>
<keyword evidence="1" id="KW-0479">Metal-binding</keyword>
<gene>
    <name evidence="5" type="ORF">DVH24_033209</name>
</gene>
<evidence type="ECO:0000313" key="6">
    <source>
        <dbReference type="Proteomes" id="UP000290289"/>
    </source>
</evidence>
<dbReference type="PROSITE" id="PS51471">
    <property type="entry name" value="FE2OG_OXY"/>
    <property type="match status" value="1"/>
</dbReference>
<comment type="caution">
    <text evidence="5">The sequence shown here is derived from an EMBL/GenBank/DDBJ whole genome shotgun (WGS) entry which is preliminary data.</text>
</comment>
<keyword evidence="6" id="KW-1185">Reference proteome</keyword>
<sequence length="589" mass="68468">MVFENYKVEKYHDDHIQSTMPITLLIKYDEPKTDETETVLHNHTDMCFTTILHQESYGVEISTKDNEWIGYDPLPSSLLFLAGDGLQLSLFMDMSFTHPFCRAQFSMCFNNLTIYHQGLLSNIFFSKITQIRNHMIVWSNDRIKSCMHRVVLKENKVRYSFGQFFWNKGVIYVPNELTDEDHPMQYKPIDLVEYLQYFHENMSTVGFDFSVKDYCGKHDATSISLKGGLAGEKKKMASRTQTATKIPVVDFSQEDCWKSGTSSWLSVRRDVCNALEEFACFLAVLPNKVSRELNDTMFGTFNELFDFPDEIKAQFPQDKPLVEGYVRLPTRESMSFRSSTEKIKNVTRQLWPEGNDQFRESADLYSKVMTELNQVVTKMVFENYNVEKYHDDHIQSTMPITLLIKYDEPKTNETETVLHNHTDKCFTTILHQESYGVEISTKDNEWIGYDPLPSSLLFLAGDGLQVRQHPFINLALVSWILALSSWICRSGILFVWSNDRIKSCMHRVVLKENKVRYSFGQFFWNKGVMYVPNELTDEDHPMQYKPIDLVEYLQYYHENMSTVGFDFSVKDYCGKHDATSMSLKGGVGK</sequence>
<evidence type="ECO:0000256" key="1">
    <source>
        <dbReference type="ARBA" id="ARBA00022723"/>
    </source>
</evidence>
<dbReference type="Proteomes" id="UP000290289">
    <property type="component" value="Chromosome 8"/>
</dbReference>
<proteinExistence type="predicted"/>
<dbReference type="InterPro" id="IPR005123">
    <property type="entry name" value="Oxoglu/Fe-dep_dioxygenase_dom"/>
</dbReference>
<name>A0A498JES4_MALDO</name>
<dbReference type="AlphaFoldDB" id="A0A498JES4"/>
<dbReference type="PANTHER" id="PTHR47990">
    <property type="entry name" value="2-OXOGLUTARATE (2OG) AND FE(II)-DEPENDENT OXYGENASE SUPERFAMILY PROTEIN-RELATED"/>
    <property type="match status" value="1"/>
</dbReference>
<keyword evidence="3" id="KW-1133">Transmembrane helix</keyword>
<dbReference type="InterPro" id="IPR027443">
    <property type="entry name" value="IPNS-like_sf"/>
</dbReference>
<dbReference type="Pfam" id="PF14226">
    <property type="entry name" value="DIOX_N"/>
    <property type="match status" value="1"/>
</dbReference>
<dbReference type="Pfam" id="PF03171">
    <property type="entry name" value="2OG-FeII_Oxy"/>
    <property type="match status" value="2"/>
</dbReference>
<feature type="domain" description="Fe2OG dioxygenase" evidence="4">
    <location>
        <begin position="395"/>
        <end position="526"/>
    </location>
</feature>
<evidence type="ECO:0000256" key="3">
    <source>
        <dbReference type="SAM" id="Phobius"/>
    </source>
</evidence>
<feature type="transmembrane region" description="Helical" evidence="3">
    <location>
        <begin position="476"/>
        <end position="497"/>
    </location>
</feature>
<dbReference type="EMBL" id="RDQH01000334">
    <property type="protein sequence ID" value="RXH92313.1"/>
    <property type="molecule type" value="Genomic_DNA"/>
</dbReference>
<reference evidence="5 6" key="1">
    <citation type="submission" date="2018-10" db="EMBL/GenBank/DDBJ databases">
        <title>A high-quality apple genome assembly.</title>
        <authorList>
            <person name="Hu J."/>
        </authorList>
    </citation>
    <scope>NUCLEOTIDE SEQUENCE [LARGE SCALE GENOMIC DNA]</scope>
    <source>
        <strain evidence="6">cv. HFTH1</strain>
        <tissue evidence="5">Young leaf</tissue>
    </source>
</reference>